<feature type="domain" description="Type I restriction modification DNA specificity" evidence="4">
    <location>
        <begin position="178"/>
        <end position="325"/>
    </location>
</feature>
<dbReference type="InterPro" id="IPR044946">
    <property type="entry name" value="Restrct_endonuc_typeI_TRD_sf"/>
</dbReference>
<dbReference type="EMBL" id="JACRYT010000015">
    <property type="protein sequence ID" value="MBC6680579.1"/>
    <property type="molecule type" value="Genomic_DNA"/>
</dbReference>
<evidence type="ECO:0000256" key="1">
    <source>
        <dbReference type="ARBA" id="ARBA00010923"/>
    </source>
</evidence>
<evidence type="ECO:0000256" key="2">
    <source>
        <dbReference type="ARBA" id="ARBA00022747"/>
    </source>
</evidence>
<sequence>MKLNVATWKYFQLSEIFTTIEPGKVSQAYQLEEGNDIPYLGAKKEDNGVMSWCASNPDLTSKGNCVILICDGQGSVGYANYMESDFLGTVNLMLCYNNRYMNRYVGLFLATILSQERPKYSFGRKWKTHLNDTIIKLPQNFDGNPDWDFMEQYIKSLNHKPLTTANQGGYGSHTLGVESWKEFCVGDLFEVKKGKRLTSDEQTDGETPYIGAIDSNNGVANYIGQAAIHDGNTISLSYNGSVGEAFYQPRPFWATDDVNVLYFKEENGIAFNKYIALFICAVLRQEKYRYSYGRKWVLESMRSTVIKLPAKDNKPDFGFMENYMRALPYGDRI</sequence>
<protein>
    <submittedName>
        <fullName evidence="5">Restriction endonuclease subunit S</fullName>
    </submittedName>
</protein>
<dbReference type="Proteomes" id="UP000602647">
    <property type="component" value="Unassembled WGS sequence"/>
</dbReference>
<comment type="similarity">
    <text evidence="1">Belongs to the type-I restriction system S methylase family.</text>
</comment>
<feature type="domain" description="Type I restriction modification DNA specificity" evidence="4">
    <location>
        <begin position="7"/>
        <end position="160"/>
    </location>
</feature>
<dbReference type="GO" id="GO:0009307">
    <property type="term" value="P:DNA restriction-modification system"/>
    <property type="evidence" value="ECO:0007669"/>
    <property type="project" value="UniProtKB-KW"/>
</dbReference>
<dbReference type="InterPro" id="IPR000055">
    <property type="entry name" value="Restrct_endonuc_typeI_TRD"/>
</dbReference>
<keyword evidence="3" id="KW-0238">DNA-binding</keyword>
<evidence type="ECO:0000256" key="3">
    <source>
        <dbReference type="ARBA" id="ARBA00023125"/>
    </source>
</evidence>
<gene>
    <name evidence="5" type="ORF">H9L42_12185</name>
</gene>
<dbReference type="AlphaFoldDB" id="A0A923SSP0"/>
<comment type="caution">
    <text evidence="5">The sequence shown here is derived from an EMBL/GenBank/DDBJ whole genome shotgun (WGS) entry which is preliminary data.</text>
</comment>
<accession>A0A923SSP0</accession>
<keyword evidence="5" id="KW-0540">Nuclease</keyword>
<keyword evidence="2" id="KW-0680">Restriction system</keyword>
<keyword evidence="6" id="KW-1185">Reference proteome</keyword>
<proteinExistence type="inferred from homology"/>
<name>A0A923SSP0_9FIRM</name>
<keyword evidence="5" id="KW-0378">Hydrolase</keyword>
<evidence type="ECO:0000313" key="6">
    <source>
        <dbReference type="Proteomes" id="UP000602647"/>
    </source>
</evidence>
<evidence type="ECO:0000259" key="4">
    <source>
        <dbReference type="Pfam" id="PF01420"/>
    </source>
</evidence>
<dbReference type="GO" id="GO:0003677">
    <property type="term" value="F:DNA binding"/>
    <property type="evidence" value="ECO:0007669"/>
    <property type="project" value="UniProtKB-KW"/>
</dbReference>
<organism evidence="5 6">
    <name type="scientific">Zhenpiania hominis</name>
    <dbReference type="NCBI Taxonomy" id="2763644"/>
    <lineage>
        <taxon>Bacteria</taxon>
        <taxon>Bacillati</taxon>
        <taxon>Bacillota</taxon>
        <taxon>Clostridia</taxon>
        <taxon>Peptostreptococcales</taxon>
        <taxon>Anaerovoracaceae</taxon>
        <taxon>Zhenpiania</taxon>
    </lineage>
</organism>
<dbReference type="SUPFAM" id="SSF116734">
    <property type="entry name" value="DNA methylase specificity domain"/>
    <property type="match status" value="2"/>
</dbReference>
<dbReference type="RefSeq" id="WP_187303674.1">
    <property type="nucleotide sequence ID" value="NZ_JACRYT010000015.1"/>
</dbReference>
<dbReference type="Gene3D" id="3.90.220.20">
    <property type="entry name" value="DNA methylase specificity domains"/>
    <property type="match status" value="2"/>
</dbReference>
<reference evidence="5" key="1">
    <citation type="submission" date="2020-08" db="EMBL/GenBank/DDBJ databases">
        <title>Genome public.</title>
        <authorList>
            <person name="Liu C."/>
            <person name="Sun Q."/>
        </authorList>
    </citation>
    <scope>NUCLEOTIDE SEQUENCE</scope>
    <source>
        <strain evidence="5">BX12</strain>
    </source>
</reference>
<keyword evidence="5" id="KW-0255">Endonuclease</keyword>
<dbReference type="Pfam" id="PF01420">
    <property type="entry name" value="Methylase_S"/>
    <property type="match status" value="2"/>
</dbReference>
<evidence type="ECO:0000313" key="5">
    <source>
        <dbReference type="EMBL" id="MBC6680579.1"/>
    </source>
</evidence>
<dbReference type="GO" id="GO:0004519">
    <property type="term" value="F:endonuclease activity"/>
    <property type="evidence" value="ECO:0007669"/>
    <property type="project" value="UniProtKB-KW"/>
</dbReference>